<sequence length="842" mass="95050">MTRLFLPVFYFLVITAFAQVNPSLLEVDRHKLVSRADLTYDKPVSRSEEGLPVGNGVMGSLVWTTPSALHLQLNRVDVFANNSGSDNFYERHTDYCNGLGFVDVELNNGVKEIFSGNTFKQHLSCYDGLTSVAGNEVSAEVLAWQEQDVMAIRISDTRANPLPIQTKLRTLRPPVTRKGNHQAISAVKVIGNRIVLTQEFREGDYYCGSAVVIGVTGRESRAEVENPSTVMLSADGAKQDLTILMASAASFDPAEDLVAAATRKLDAAIALGFEGIRKSSQLWWQDFWKRSFIYLQSADQEADLIEQHYTYYLYVMASSSRGKYPAKFNGMLWTTGGDERKWGNLYWGANQSCLYNALLNTNHLELMDPMFNMYTAAFKGFETAAQQQWGSKGIFIPETVAFDGLVPMPEEIAAEMRDLYLVKKPWTERSPQFTNFAYTKMPFLSRWNWKKDEGWKNGVWQTSDKGGGAFGHVTHIFSRGAKIAYQYWLKYELTRDVAWLRNDAYPMLKGVAEFYRNFPNVKKENGKYHIYNVNDNESIWGGHNTVEEIASMKGIFPVAIRAAEILNVDAELRASWQEFVDHLSPLALSTDLPGYTQGKPVVWIRSLRPWIQGNGERIPDPNTMPVWFFDLCTLEADESTRAIANQTFDAYFPSGISEKSNIYVLSKLPVAGAVLGRTEATRYLVPNQIRTAEIEVMPNRMDMREGFQTTSVQRLGRAAEALQFALCQSVPSAPGKDPVIHVFPAWPKQWDARYTLLARGAFLVTSSYTEKNGVEFVEITSQAGGECRIRNPWKGSDVTIYRNGKRLMGTKNDLITFSTTKNDHFLILRKDTKPDQFRQKVL</sequence>
<dbReference type="InterPro" id="IPR054363">
    <property type="entry name" value="GH95_cat"/>
</dbReference>
<dbReference type="PANTHER" id="PTHR31084">
    <property type="entry name" value="ALPHA-L-FUCOSIDASE 2"/>
    <property type="match status" value="1"/>
</dbReference>
<dbReference type="InterPro" id="IPR049053">
    <property type="entry name" value="AFCA-like_C"/>
</dbReference>
<gene>
    <name evidence="3" type="ORF">KK083_12350</name>
</gene>
<dbReference type="InterPro" id="IPR008928">
    <property type="entry name" value="6-hairpin_glycosidase_sf"/>
</dbReference>
<dbReference type="PANTHER" id="PTHR31084:SF0">
    <property type="entry name" value="ALPHA-L-FUCOSIDASE 2"/>
    <property type="match status" value="1"/>
</dbReference>
<dbReference type="RefSeq" id="WP_254163545.1">
    <property type="nucleotide sequence ID" value="NZ_JAHESF010000010.1"/>
</dbReference>
<dbReference type="Pfam" id="PF22124">
    <property type="entry name" value="Glyco_hydro_95_cat"/>
    <property type="match status" value="1"/>
</dbReference>
<accession>A0AAP2GJ55</accession>
<evidence type="ECO:0000313" key="4">
    <source>
        <dbReference type="Proteomes" id="UP001319200"/>
    </source>
</evidence>
<dbReference type="SUPFAM" id="SSF48208">
    <property type="entry name" value="Six-hairpin glycosidases"/>
    <property type="match status" value="1"/>
</dbReference>
<dbReference type="Proteomes" id="UP001319200">
    <property type="component" value="Unassembled WGS sequence"/>
</dbReference>
<keyword evidence="4" id="KW-1185">Reference proteome</keyword>
<dbReference type="InterPro" id="IPR013780">
    <property type="entry name" value="Glyco_hydro_b"/>
</dbReference>
<dbReference type="InterPro" id="IPR012341">
    <property type="entry name" value="6hp_glycosidase-like_sf"/>
</dbReference>
<evidence type="ECO:0000259" key="2">
    <source>
        <dbReference type="Pfam" id="PF22124"/>
    </source>
</evidence>
<dbReference type="GO" id="GO:0004560">
    <property type="term" value="F:alpha-L-fucosidase activity"/>
    <property type="evidence" value="ECO:0007669"/>
    <property type="project" value="TreeGrafter"/>
</dbReference>
<feature type="domain" description="Glycosyl hydrolase family 95 catalytic" evidence="2">
    <location>
        <begin position="478"/>
        <end position="589"/>
    </location>
</feature>
<dbReference type="GO" id="GO:0005975">
    <property type="term" value="P:carbohydrate metabolic process"/>
    <property type="evidence" value="ECO:0007669"/>
    <property type="project" value="InterPro"/>
</dbReference>
<comment type="caution">
    <text evidence="3">The sequence shown here is derived from an EMBL/GenBank/DDBJ whole genome shotgun (WGS) entry which is preliminary data.</text>
</comment>
<dbReference type="EMBL" id="JAHESF010000010">
    <property type="protein sequence ID" value="MBT1697674.1"/>
    <property type="molecule type" value="Genomic_DNA"/>
</dbReference>
<feature type="domain" description="Alpha fucosidase A-like C-terminal" evidence="1">
    <location>
        <begin position="739"/>
        <end position="827"/>
    </location>
</feature>
<organism evidence="3 4">
    <name type="scientific">Chryseosolibacter histidini</name>
    <dbReference type="NCBI Taxonomy" id="2782349"/>
    <lineage>
        <taxon>Bacteria</taxon>
        <taxon>Pseudomonadati</taxon>
        <taxon>Bacteroidota</taxon>
        <taxon>Cytophagia</taxon>
        <taxon>Cytophagales</taxon>
        <taxon>Chryseotaleaceae</taxon>
        <taxon>Chryseosolibacter</taxon>
    </lineage>
</organism>
<dbReference type="Gene3D" id="2.60.40.1180">
    <property type="entry name" value="Golgi alpha-mannosidase II"/>
    <property type="match status" value="1"/>
</dbReference>
<evidence type="ECO:0000313" key="3">
    <source>
        <dbReference type="EMBL" id="MBT1697674.1"/>
    </source>
</evidence>
<reference evidence="3 4" key="1">
    <citation type="submission" date="2021-05" db="EMBL/GenBank/DDBJ databases">
        <title>A Polyphasic approach of four new species of the genus Ohtaekwangia: Ohtaekwangia histidinii sp. nov., Ohtaekwangia cretensis sp. nov., Ohtaekwangia indiensis sp. nov., Ohtaekwangia reichenbachii sp. nov. from diverse environment.</title>
        <authorList>
            <person name="Octaviana S."/>
        </authorList>
    </citation>
    <scope>NUCLEOTIDE SEQUENCE [LARGE SCALE GENOMIC DNA]</scope>
    <source>
        <strain evidence="3 4">PWU4</strain>
    </source>
</reference>
<dbReference type="Pfam" id="PF21307">
    <property type="entry name" value="Glyco_hydro_95_C"/>
    <property type="match status" value="1"/>
</dbReference>
<dbReference type="AlphaFoldDB" id="A0AAP2GJ55"/>
<dbReference type="Gene3D" id="1.50.10.10">
    <property type="match status" value="1"/>
</dbReference>
<proteinExistence type="predicted"/>
<evidence type="ECO:0008006" key="5">
    <source>
        <dbReference type="Google" id="ProtNLM"/>
    </source>
</evidence>
<protein>
    <recommendedName>
        <fullName evidence="5">Glycoside hydrolase</fullName>
    </recommendedName>
</protein>
<name>A0AAP2GJ55_9BACT</name>
<evidence type="ECO:0000259" key="1">
    <source>
        <dbReference type="Pfam" id="PF21307"/>
    </source>
</evidence>
<dbReference type="Gene3D" id="2.70.98.50">
    <property type="entry name" value="putative glycoside hydrolase family protein from bacillus halodurans"/>
    <property type="match status" value="1"/>
</dbReference>